<name>A0A8C8VE46_9SAUR</name>
<feature type="signal peptide" evidence="1">
    <location>
        <begin position="1"/>
        <end position="21"/>
    </location>
</feature>
<dbReference type="Proteomes" id="UP000694393">
    <property type="component" value="Unplaced"/>
</dbReference>
<sequence length="146" mass="15026">FNLHDCALWFLVDLRLGCVGALSRPRAGGAPAPFSPGPVASWQEEPQLLFCWEAVVQGEGLPSWGSSGREYSAGAPVVRNSPAALAGGRGIPPPPWLGGEGIPAALAGAPVARESPAGVLPGAAGIPSPLEPQKAAINYVIFNWLR</sequence>
<reference evidence="2" key="2">
    <citation type="submission" date="2025-09" db="UniProtKB">
        <authorList>
            <consortium name="Ensembl"/>
        </authorList>
    </citation>
    <scope>IDENTIFICATION</scope>
</reference>
<evidence type="ECO:0000256" key="1">
    <source>
        <dbReference type="SAM" id="SignalP"/>
    </source>
</evidence>
<feature type="chain" id="PRO_5034480621" evidence="1">
    <location>
        <begin position="22"/>
        <end position="146"/>
    </location>
</feature>
<keyword evidence="1" id="KW-0732">Signal</keyword>
<reference evidence="2" key="1">
    <citation type="submission" date="2025-08" db="UniProtKB">
        <authorList>
            <consortium name="Ensembl"/>
        </authorList>
    </citation>
    <scope>IDENTIFICATION</scope>
</reference>
<protein>
    <submittedName>
        <fullName evidence="2">Uncharacterized protein</fullName>
    </submittedName>
</protein>
<proteinExistence type="predicted"/>
<keyword evidence="3" id="KW-1185">Reference proteome</keyword>
<dbReference type="AlphaFoldDB" id="A0A8C8VE46"/>
<accession>A0A8C8VE46</accession>
<dbReference type="Ensembl" id="ENSPCET00000001364.1">
    <property type="protein sequence ID" value="ENSPCEP00000001314.1"/>
    <property type="gene ID" value="ENSPCEG00000001104.1"/>
</dbReference>
<evidence type="ECO:0000313" key="3">
    <source>
        <dbReference type="Proteomes" id="UP000694393"/>
    </source>
</evidence>
<organism evidence="2 3">
    <name type="scientific">Pelusios castaneus</name>
    <name type="common">West African mud turtle</name>
    <dbReference type="NCBI Taxonomy" id="367368"/>
    <lineage>
        <taxon>Eukaryota</taxon>
        <taxon>Metazoa</taxon>
        <taxon>Chordata</taxon>
        <taxon>Craniata</taxon>
        <taxon>Vertebrata</taxon>
        <taxon>Euteleostomi</taxon>
        <taxon>Archelosauria</taxon>
        <taxon>Testudinata</taxon>
        <taxon>Testudines</taxon>
        <taxon>Pleurodira</taxon>
        <taxon>Pelomedusidae</taxon>
        <taxon>Pelusios</taxon>
    </lineage>
</organism>
<evidence type="ECO:0000313" key="2">
    <source>
        <dbReference type="Ensembl" id="ENSPCEP00000001314.1"/>
    </source>
</evidence>